<evidence type="ECO:0000313" key="1">
    <source>
        <dbReference type="EMBL" id="EOR95562.1"/>
    </source>
</evidence>
<comment type="caution">
    <text evidence="1">The sequence shown here is derived from an EMBL/GenBank/DDBJ whole genome shotgun (WGS) entry which is preliminary data.</text>
</comment>
<accession>R9GUN3</accession>
<reference evidence="1 2" key="1">
    <citation type="journal article" date="2013" name="Genome Announc.">
        <title>Draft Genome Sequence of Arcticibacter svalbardensis Strain MN12-7T, a Member of the Family Sphingobacteriaceae Isolated from an Arctic Soil Sample.</title>
        <authorList>
            <person name="Shivaji S."/>
            <person name="Ara S."/>
            <person name="Prasad S."/>
            <person name="Manasa B.P."/>
            <person name="Begum Z."/>
            <person name="Singh A."/>
            <person name="Kumar Pinnaka A."/>
        </authorList>
    </citation>
    <scope>NUCLEOTIDE SEQUENCE [LARGE SCALE GENOMIC DNA]</scope>
    <source>
        <strain evidence="1 2">MN12-7</strain>
    </source>
</reference>
<keyword evidence="2" id="KW-1185">Reference proteome</keyword>
<dbReference type="EMBL" id="AQPN01000047">
    <property type="protein sequence ID" value="EOR95562.1"/>
    <property type="molecule type" value="Genomic_DNA"/>
</dbReference>
<dbReference type="STRING" id="1150600.ADIARSV_1245"/>
<gene>
    <name evidence="1" type="ORF">ADIARSV_1245</name>
</gene>
<proteinExistence type="predicted"/>
<name>R9GUN3_9SPHI</name>
<protein>
    <submittedName>
        <fullName evidence="1">Uncharacterized protein</fullName>
    </submittedName>
</protein>
<evidence type="ECO:0000313" key="2">
    <source>
        <dbReference type="Proteomes" id="UP000014174"/>
    </source>
</evidence>
<dbReference type="AlphaFoldDB" id="R9GUN3"/>
<sequence length="56" mass="6413">MLLVQPKGKVIYNYSGMPNILAEEPEKKLLFILNRMPILQLSPNTKQNKTSLKLKS</sequence>
<organism evidence="1 2">
    <name type="scientific">Arcticibacter svalbardensis MN12-7</name>
    <dbReference type="NCBI Taxonomy" id="1150600"/>
    <lineage>
        <taxon>Bacteria</taxon>
        <taxon>Pseudomonadati</taxon>
        <taxon>Bacteroidota</taxon>
        <taxon>Sphingobacteriia</taxon>
        <taxon>Sphingobacteriales</taxon>
        <taxon>Sphingobacteriaceae</taxon>
        <taxon>Arcticibacter</taxon>
    </lineage>
</organism>
<dbReference type="Proteomes" id="UP000014174">
    <property type="component" value="Unassembled WGS sequence"/>
</dbReference>